<feature type="region of interest" description="Disordered" evidence="1">
    <location>
        <begin position="86"/>
        <end position="107"/>
    </location>
</feature>
<protein>
    <recommendedName>
        <fullName evidence="2">DUF7869 domain-containing protein</fullName>
    </recommendedName>
</protein>
<name>A0ABQ9FVN2_TEGGR</name>
<evidence type="ECO:0000256" key="1">
    <source>
        <dbReference type="SAM" id="MobiDB-lite"/>
    </source>
</evidence>
<reference evidence="3 4" key="1">
    <citation type="submission" date="2022-12" db="EMBL/GenBank/DDBJ databases">
        <title>Chromosome-level genome of Tegillarca granosa.</title>
        <authorList>
            <person name="Kim J."/>
        </authorList>
    </citation>
    <scope>NUCLEOTIDE SEQUENCE [LARGE SCALE GENOMIC DNA]</scope>
    <source>
        <strain evidence="3">Teg-2019</strain>
        <tissue evidence="3">Adductor muscle</tissue>
    </source>
</reference>
<organism evidence="3 4">
    <name type="scientific">Tegillarca granosa</name>
    <name type="common">Malaysian cockle</name>
    <name type="synonym">Anadara granosa</name>
    <dbReference type="NCBI Taxonomy" id="220873"/>
    <lineage>
        <taxon>Eukaryota</taxon>
        <taxon>Metazoa</taxon>
        <taxon>Spiralia</taxon>
        <taxon>Lophotrochozoa</taxon>
        <taxon>Mollusca</taxon>
        <taxon>Bivalvia</taxon>
        <taxon>Autobranchia</taxon>
        <taxon>Pteriomorphia</taxon>
        <taxon>Arcoida</taxon>
        <taxon>Arcoidea</taxon>
        <taxon>Arcidae</taxon>
        <taxon>Tegillarca</taxon>
    </lineage>
</organism>
<dbReference type="Pfam" id="PF25273">
    <property type="entry name" value="DUF7869"/>
    <property type="match status" value="1"/>
</dbReference>
<evidence type="ECO:0000313" key="3">
    <source>
        <dbReference type="EMBL" id="KAJ8321304.1"/>
    </source>
</evidence>
<dbReference type="PANTHER" id="PTHR34415">
    <property type="entry name" value="INTEGRASE CATALYTIC DOMAIN-CONTAINING PROTEIN"/>
    <property type="match status" value="1"/>
</dbReference>
<dbReference type="Proteomes" id="UP001217089">
    <property type="component" value="Unassembled WGS sequence"/>
</dbReference>
<comment type="caution">
    <text evidence="3">The sequence shown here is derived from an EMBL/GenBank/DDBJ whole genome shotgun (WGS) entry which is preliminary data.</text>
</comment>
<keyword evidence="4" id="KW-1185">Reference proteome</keyword>
<feature type="region of interest" description="Disordered" evidence="1">
    <location>
        <begin position="44"/>
        <end position="68"/>
    </location>
</feature>
<proteinExistence type="predicted"/>
<evidence type="ECO:0000259" key="2">
    <source>
        <dbReference type="Pfam" id="PF25273"/>
    </source>
</evidence>
<feature type="domain" description="DUF7869" evidence="2">
    <location>
        <begin position="366"/>
        <end position="485"/>
    </location>
</feature>
<feature type="compositionally biased region" description="Acidic residues" evidence="1">
    <location>
        <begin position="44"/>
        <end position="63"/>
    </location>
</feature>
<evidence type="ECO:0000313" key="4">
    <source>
        <dbReference type="Proteomes" id="UP001217089"/>
    </source>
</evidence>
<dbReference type="PANTHER" id="PTHR34415:SF1">
    <property type="entry name" value="INTEGRASE CATALYTIC DOMAIN-CONTAINING PROTEIN"/>
    <property type="match status" value="1"/>
</dbReference>
<dbReference type="InterPro" id="IPR057191">
    <property type="entry name" value="DUF7869"/>
</dbReference>
<gene>
    <name evidence="3" type="ORF">KUTeg_001162</name>
</gene>
<dbReference type="EMBL" id="JARBDR010000107">
    <property type="protein sequence ID" value="KAJ8321304.1"/>
    <property type="molecule type" value="Genomic_DNA"/>
</dbReference>
<sequence>MSVPAHFRLVGVISDLWKEIEEELMHFFPTNLVDVNSIVQTETGDEIQNDDENEIGSDDEDNSTTDHNILRSPLIRSRILLAINPPTTETLDSDEGNDVEPHDNRLDKDVLSRVRETCVKRCLTTMPDTSIIDNRINVQGMDKESRDMFIMGQLKGCGISKGSETRQGERKSHKSDYQFNNKSICKSCFLFVNNINTHYLKNIMKHYISEGAVPRVHGNTGRTPKHAITYENVQHIVQFLTRYANDVGLPQPAAPRGRDSFPPVYLPGNETYKSVHQTYTTICRRIWHRCLPHIQFMTCRTDVCHKCEIFREKIKQSFLLPSHCRQEGGLYFRSPYKAHMFGICNDGRSTQTNYIYGEDQCVGVDGNFSHSANNVISMLHHFFQTFGEGERICHLNADNCGGQNKNQIVTSYLAWRVANGLHEEIFLHFMKPYHARCLVDGMFGLVRRRFCQTVNDCLEDLNTTIELSSIHKSKINGIGEIGKHMQKPPSKPSQGFRNINISIFHELFPVSTTQKVSYIKTLKIARRMVKVKTSAQSVEKSIYILKRGKTISCVLPNSQEVGGLSSNRAWYLYRNIRPYVKDPKKDLLFPLPSIPQPESNRKALKKDTH</sequence>
<accession>A0ABQ9FVN2</accession>